<evidence type="ECO:0000313" key="2">
    <source>
        <dbReference type="Proteomes" id="UP001431902"/>
    </source>
</evidence>
<dbReference type="EMBL" id="JASGBH010000004">
    <property type="protein sequence ID" value="MDI9233494.1"/>
    <property type="molecule type" value="Genomic_DNA"/>
</dbReference>
<comment type="caution">
    <text evidence="1">The sequence shown here is derived from an EMBL/GenBank/DDBJ whole genome shotgun (WGS) entry which is preliminary data.</text>
</comment>
<name>A0ABT6X652_9BURK</name>
<dbReference type="RefSeq" id="WP_283223896.1">
    <property type="nucleotide sequence ID" value="NZ_JASGBH010000004.1"/>
</dbReference>
<evidence type="ECO:0000313" key="1">
    <source>
        <dbReference type="EMBL" id="MDI9233494.1"/>
    </source>
</evidence>
<reference evidence="1" key="1">
    <citation type="submission" date="2023-05" db="EMBL/GenBank/DDBJ databases">
        <title>Limnohabitans sp. strain HM2-2 Genome sequencing and assembly.</title>
        <authorList>
            <person name="Jung Y."/>
        </authorList>
    </citation>
    <scope>NUCLEOTIDE SEQUENCE</scope>
    <source>
        <strain evidence="1">HM2-2</strain>
    </source>
</reference>
<keyword evidence="2" id="KW-1185">Reference proteome</keyword>
<gene>
    <name evidence="1" type="ORF">QLQ16_06565</name>
</gene>
<proteinExistence type="predicted"/>
<sequence>MNSPNLIARETAIAQINFWTWLERRYVDELRQMTFTSPVRLEVKAMIEEFDARPASGIGQFQMML</sequence>
<organism evidence="1 2">
    <name type="scientific">Limnohabitans lacus</name>
    <dbReference type="NCBI Taxonomy" id="3045173"/>
    <lineage>
        <taxon>Bacteria</taxon>
        <taxon>Pseudomonadati</taxon>
        <taxon>Pseudomonadota</taxon>
        <taxon>Betaproteobacteria</taxon>
        <taxon>Burkholderiales</taxon>
        <taxon>Comamonadaceae</taxon>
        <taxon>Limnohabitans</taxon>
    </lineage>
</organism>
<accession>A0ABT6X652</accession>
<dbReference type="Proteomes" id="UP001431902">
    <property type="component" value="Unassembled WGS sequence"/>
</dbReference>
<protein>
    <submittedName>
        <fullName evidence="1">Uncharacterized protein</fullName>
    </submittedName>
</protein>